<protein>
    <submittedName>
        <fullName evidence="2">ATP-binding protein</fullName>
    </submittedName>
</protein>
<dbReference type="CDD" id="cd00009">
    <property type="entry name" value="AAA"/>
    <property type="match status" value="1"/>
</dbReference>
<organism evidence="2 3">
    <name type="scientific">Salinicoccus jeotgali</name>
    <dbReference type="NCBI Taxonomy" id="381634"/>
    <lineage>
        <taxon>Bacteria</taxon>
        <taxon>Bacillati</taxon>
        <taxon>Bacillota</taxon>
        <taxon>Bacilli</taxon>
        <taxon>Bacillales</taxon>
        <taxon>Staphylococcaceae</taxon>
        <taxon>Salinicoccus</taxon>
    </lineage>
</organism>
<dbReference type="InterPro" id="IPR003593">
    <property type="entry name" value="AAA+_ATPase"/>
</dbReference>
<dbReference type="InterPro" id="IPR027417">
    <property type="entry name" value="P-loop_NTPase"/>
</dbReference>
<accession>A0ABP7EQX1</accession>
<dbReference type="EMBL" id="BAABCK010000021">
    <property type="protein sequence ID" value="GAA3723011.1"/>
    <property type="molecule type" value="Genomic_DNA"/>
</dbReference>
<dbReference type="SMART" id="SM00382">
    <property type="entry name" value="AAA"/>
    <property type="match status" value="1"/>
</dbReference>
<name>A0ABP7EQX1_9STAP</name>
<dbReference type="PANTHER" id="PTHR30050">
    <property type="entry name" value="CHROMOSOMAL REPLICATION INITIATOR PROTEIN DNAA"/>
    <property type="match status" value="1"/>
</dbReference>
<dbReference type="Gene3D" id="3.40.50.300">
    <property type="entry name" value="P-loop containing nucleotide triphosphate hydrolases"/>
    <property type="match status" value="1"/>
</dbReference>
<reference evidence="3" key="1">
    <citation type="journal article" date="2019" name="Int. J. Syst. Evol. Microbiol.">
        <title>The Global Catalogue of Microorganisms (GCM) 10K type strain sequencing project: providing services to taxonomists for standard genome sequencing and annotation.</title>
        <authorList>
            <consortium name="The Broad Institute Genomics Platform"/>
            <consortium name="The Broad Institute Genome Sequencing Center for Infectious Disease"/>
            <person name="Wu L."/>
            <person name="Ma J."/>
        </authorList>
    </citation>
    <scope>NUCLEOTIDE SEQUENCE [LARGE SCALE GENOMIC DNA]</scope>
    <source>
        <strain evidence="3">JCM 16981</strain>
    </source>
</reference>
<dbReference type="Pfam" id="PF01695">
    <property type="entry name" value="IstB_IS21"/>
    <property type="match status" value="1"/>
</dbReference>
<dbReference type="Proteomes" id="UP001500920">
    <property type="component" value="Unassembled WGS sequence"/>
</dbReference>
<keyword evidence="2" id="KW-0067">ATP-binding</keyword>
<keyword evidence="2" id="KW-0547">Nucleotide-binding</keyword>
<gene>
    <name evidence="2" type="ORF">GCM10022378_11350</name>
</gene>
<comment type="caution">
    <text evidence="2">The sequence shown here is derived from an EMBL/GenBank/DDBJ whole genome shotgun (WGS) entry which is preliminary data.</text>
</comment>
<proteinExistence type="predicted"/>
<dbReference type="GO" id="GO:0005524">
    <property type="term" value="F:ATP binding"/>
    <property type="evidence" value="ECO:0007669"/>
    <property type="project" value="UniProtKB-KW"/>
</dbReference>
<keyword evidence="3" id="KW-1185">Reference proteome</keyword>
<sequence>MEELSKLYRDVESKVAVPTRKPVERTFSHRCDGCNRRVQLVTFDDGNKKEIGCHCDKVQSDRKKIEIRKQKEYWRASMFPYSHKRASFDKFKTFDNKKMERALIIAKRYADKFAENFKQKRLYERYERSDLTLEEFNQEYGTAVEEDAEDILTNLIMKGAPGTGKTMLANAIYHQLHKEGFKCFFISSSEYLERVKDGFDDSAAKVQLRKYREEADLFVLDDIGTSFDKPWKVDEFYKLMEIRKGKFNVFTTNLSDEEFVRTIELERIHSRMNQDAYTIRMDFEDYRLKGDNR</sequence>
<dbReference type="RefSeq" id="WP_344702296.1">
    <property type="nucleotide sequence ID" value="NZ_BAABCK010000021.1"/>
</dbReference>
<dbReference type="SUPFAM" id="SSF52540">
    <property type="entry name" value="P-loop containing nucleoside triphosphate hydrolases"/>
    <property type="match status" value="1"/>
</dbReference>
<dbReference type="InterPro" id="IPR002611">
    <property type="entry name" value="IstB_ATP-bd"/>
</dbReference>
<evidence type="ECO:0000313" key="2">
    <source>
        <dbReference type="EMBL" id="GAA3723011.1"/>
    </source>
</evidence>
<evidence type="ECO:0000313" key="3">
    <source>
        <dbReference type="Proteomes" id="UP001500920"/>
    </source>
</evidence>
<dbReference type="PANTHER" id="PTHR30050:SF4">
    <property type="entry name" value="ATP-BINDING PROTEIN RV3427C IN INSERTION SEQUENCE-RELATED"/>
    <property type="match status" value="1"/>
</dbReference>
<feature type="domain" description="AAA+ ATPase" evidence="1">
    <location>
        <begin position="151"/>
        <end position="273"/>
    </location>
</feature>
<evidence type="ECO:0000259" key="1">
    <source>
        <dbReference type="SMART" id="SM00382"/>
    </source>
</evidence>